<dbReference type="OrthoDB" id="2243811at2"/>
<organism evidence="1 2">
    <name type="scientific">Ligilactobacillus murinus</name>
    <dbReference type="NCBI Taxonomy" id="1622"/>
    <lineage>
        <taxon>Bacteria</taxon>
        <taxon>Bacillati</taxon>
        <taxon>Bacillota</taxon>
        <taxon>Bacilli</taxon>
        <taxon>Lactobacillales</taxon>
        <taxon>Lactobacillaceae</taxon>
        <taxon>Ligilactobacillus</taxon>
    </lineage>
</organism>
<dbReference type="RefSeq" id="WP_004047248.1">
    <property type="nucleotide sequence ID" value="NZ_BDFM01000331.1"/>
</dbReference>
<evidence type="ECO:0000313" key="1">
    <source>
        <dbReference type="EMBL" id="RXV74876.1"/>
    </source>
</evidence>
<evidence type="ECO:0000313" key="2">
    <source>
        <dbReference type="Proteomes" id="UP000289316"/>
    </source>
</evidence>
<dbReference type="AlphaFoldDB" id="A0A4Q2AVV6"/>
<reference evidence="1 2" key="1">
    <citation type="submission" date="2018-09" db="EMBL/GenBank/DDBJ databases">
        <title>Murine metabolic-syndrome-specific gut microbial biobank.</title>
        <authorList>
            <person name="Liu C."/>
        </authorList>
    </citation>
    <scope>NUCLEOTIDE SEQUENCE [LARGE SCALE GENOMIC DNA]</scope>
    <source>
        <strain evidence="1 2">C-30</strain>
    </source>
</reference>
<comment type="caution">
    <text evidence="1">The sequence shown here is derived from an EMBL/GenBank/DDBJ whole genome shotgun (WGS) entry which is preliminary data.</text>
</comment>
<sequence>MPDLENNYNIYANLAQVAYPRGDASFSQELIIEKRHTPTQIIFPHAKDAYGNDASKVYLQPDKLETVTEKDWFGKEKTYQKIL</sequence>
<name>A0A4Q2AVV6_9LACO</name>
<dbReference type="Proteomes" id="UP000289316">
    <property type="component" value="Unassembled WGS sequence"/>
</dbReference>
<proteinExistence type="predicted"/>
<accession>A0A4Q2AVV6</accession>
<protein>
    <submittedName>
        <fullName evidence="1">Uncharacterized protein</fullName>
    </submittedName>
</protein>
<dbReference type="EMBL" id="QZFR01000017">
    <property type="protein sequence ID" value="RXV74876.1"/>
    <property type="molecule type" value="Genomic_DNA"/>
</dbReference>
<gene>
    <name evidence="1" type="ORF">D6C19_03770</name>
</gene>